<dbReference type="GO" id="GO:0016020">
    <property type="term" value="C:membrane"/>
    <property type="evidence" value="ECO:0007669"/>
    <property type="project" value="UniProtKB-SubCell"/>
</dbReference>
<evidence type="ECO:0000256" key="2">
    <source>
        <dbReference type="ARBA" id="ARBA00022692"/>
    </source>
</evidence>
<proteinExistence type="predicted"/>
<protein>
    <recommendedName>
        <fullName evidence="8">Major facilitator superfamily (MFS) profile domain-containing protein</fullName>
    </recommendedName>
</protein>
<feature type="transmembrane region" description="Helical" evidence="5">
    <location>
        <begin position="374"/>
        <end position="394"/>
    </location>
</feature>
<dbReference type="SUPFAM" id="SSF103473">
    <property type="entry name" value="MFS general substrate transporter"/>
    <property type="match status" value="1"/>
</dbReference>
<feature type="transmembrane region" description="Helical" evidence="5">
    <location>
        <begin position="312"/>
        <end position="333"/>
    </location>
</feature>
<accession>A0A427YF32</accession>
<dbReference type="Proteomes" id="UP000279259">
    <property type="component" value="Unassembled WGS sequence"/>
</dbReference>
<dbReference type="InterPro" id="IPR036259">
    <property type="entry name" value="MFS_trans_sf"/>
</dbReference>
<keyword evidence="4 5" id="KW-0472">Membrane</keyword>
<feature type="transmembrane region" description="Helical" evidence="5">
    <location>
        <begin position="345"/>
        <end position="365"/>
    </location>
</feature>
<keyword evidence="7" id="KW-1185">Reference proteome</keyword>
<feature type="transmembrane region" description="Helical" evidence="5">
    <location>
        <begin position="467"/>
        <end position="485"/>
    </location>
</feature>
<dbReference type="Gene3D" id="1.20.1250.20">
    <property type="entry name" value="MFS general substrate transporter like domains"/>
    <property type="match status" value="1"/>
</dbReference>
<evidence type="ECO:0000256" key="4">
    <source>
        <dbReference type="ARBA" id="ARBA00023136"/>
    </source>
</evidence>
<evidence type="ECO:0008006" key="8">
    <source>
        <dbReference type="Google" id="ProtNLM"/>
    </source>
</evidence>
<dbReference type="EMBL" id="RSCD01000012">
    <property type="protein sequence ID" value="RSH89781.1"/>
    <property type="molecule type" value="Genomic_DNA"/>
</dbReference>
<dbReference type="GO" id="GO:0005351">
    <property type="term" value="F:carbohydrate:proton symporter activity"/>
    <property type="evidence" value="ECO:0007669"/>
    <property type="project" value="TreeGrafter"/>
</dbReference>
<reference evidence="6 7" key="1">
    <citation type="submission" date="2018-11" db="EMBL/GenBank/DDBJ databases">
        <title>Genome sequence of Saitozyma podzolica DSM 27192.</title>
        <authorList>
            <person name="Aliyu H."/>
            <person name="Gorte O."/>
            <person name="Ochsenreither K."/>
        </authorList>
    </citation>
    <scope>NUCLEOTIDE SEQUENCE [LARGE SCALE GENOMIC DNA]</scope>
    <source>
        <strain evidence="6 7">DSM 27192</strain>
    </source>
</reference>
<keyword evidence="2 5" id="KW-0812">Transmembrane</keyword>
<dbReference type="Pfam" id="PF00083">
    <property type="entry name" value="Sugar_tr"/>
    <property type="match status" value="1"/>
</dbReference>
<gene>
    <name evidence="6" type="ORF">EHS25_001767</name>
</gene>
<sequence length="512" mass="56687">MATPMLDVSPSEKPRVEHFESKARDDVVYEGLHKSRWDELSIPRTLWVFKRAVLLGAGGSIITNAGFIKQFGDQTSGGVRALNPTWVSTWSAVLNVGQIVTFTHISWQVSVADRYGRKASFYLARLWLVVGCALLNTAKTPAVWALAKLCNGTGIGVLQYVPCCTRSPRLTAQNYLPGLRDGDLPNRIRGGMVTFQAAWHNIRAIIVSVMMQQLNEKHPDNYLLAMRILWAPIGFMLLCWAFIPESPWFHARRDNKDAAMKSLKQLFGGVEGYDCEEEYGIITRTIEHENEMLSNQPSYRDVFKGLNLRRTLTVMILAVCQQLAGLSIISTYSTYFFSLAGLSDPFLGTVILSCVNLLAIALWSLTTDKLGRHLIVNVLETFVVLICFIVATTGNAAAGTGLLVICCFWTFAFQPIGMSYYLYSAELPSAILRIKTGPVTFFTNSITGIATCYATPPMLLALGVRSGFVYGALSVPMCILMWLYIPETKGPSASVEQQMHDIVHGGERQPEA</sequence>
<evidence type="ECO:0000256" key="5">
    <source>
        <dbReference type="SAM" id="Phobius"/>
    </source>
</evidence>
<dbReference type="InterPro" id="IPR005828">
    <property type="entry name" value="MFS_sugar_transport-like"/>
</dbReference>
<feature type="transmembrane region" description="Helical" evidence="5">
    <location>
        <begin position="400"/>
        <end position="423"/>
    </location>
</feature>
<organism evidence="6 7">
    <name type="scientific">Saitozyma podzolica</name>
    <dbReference type="NCBI Taxonomy" id="1890683"/>
    <lineage>
        <taxon>Eukaryota</taxon>
        <taxon>Fungi</taxon>
        <taxon>Dikarya</taxon>
        <taxon>Basidiomycota</taxon>
        <taxon>Agaricomycotina</taxon>
        <taxon>Tremellomycetes</taxon>
        <taxon>Tremellales</taxon>
        <taxon>Trimorphomycetaceae</taxon>
        <taxon>Saitozyma</taxon>
    </lineage>
</organism>
<comment type="caution">
    <text evidence="6">The sequence shown here is derived from an EMBL/GenBank/DDBJ whole genome shotgun (WGS) entry which is preliminary data.</text>
</comment>
<dbReference type="AlphaFoldDB" id="A0A427YF32"/>
<dbReference type="OrthoDB" id="6612291at2759"/>
<dbReference type="InterPro" id="IPR050360">
    <property type="entry name" value="MFS_Sugar_Transporters"/>
</dbReference>
<evidence type="ECO:0000313" key="7">
    <source>
        <dbReference type="Proteomes" id="UP000279259"/>
    </source>
</evidence>
<name>A0A427YF32_9TREE</name>
<evidence type="ECO:0000256" key="3">
    <source>
        <dbReference type="ARBA" id="ARBA00022989"/>
    </source>
</evidence>
<keyword evidence="3 5" id="KW-1133">Transmembrane helix</keyword>
<evidence type="ECO:0000313" key="6">
    <source>
        <dbReference type="EMBL" id="RSH89781.1"/>
    </source>
</evidence>
<dbReference type="PANTHER" id="PTHR48022">
    <property type="entry name" value="PLASTIDIC GLUCOSE TRANSPORTER 4"/>
    <property type="match status" value="1"/>
</dbReference>
<evidence type="ECO:0000256" key="1">
    <source>
        <dbReference type="ARBA" id="ARBA00004141"/>
    </source>
</evidence>
<comment type="subcellular location">
    <subcellularLocation>
        <location evidence="1">Membrane</location>
        <topology evidence="1">Multi-pass membrane protein</topology>
    </subcellularLocation>
</comment>
<dbReference type="PANTHER" id="PTHR48022:SF77">
    <property type="entry name" value="MAJOR FACILITATOR SUPERFAMILY (MFS) PROFILE DOMAIN-CONTAINING PROTEIN"/>
    <property type="match status" value="1"/>
</dbReference>
<feature type="transmembrane region" description="Helical" evidence="5">
    <location>
        <begin position="222"/>
        <end position="243"/>
    </location>
</feature>